<keyword evidence="1" id="KW-0812">Transmembrane</keyword>
<dbReference type="Proteomes" id="UP000190230">
    <property type="component" value="Unassembled WGS sequence"/>
</dbReference>
<accession>A0A1T5AA44</accession>
<organism evidence="2 3">
    <name type="scientific">Salegentibacter holothuriorum</name>
    <dbReference type="NCBI Taxonomy" id="241145"/>
    <lineage>
        <taxon>Bacteria</taxon>
        <taxon>Pseudomonadati</taxon>
        <taxon>Bacteroidota</taxon>
        <taxon>Flavobacteriia</taxon>
        <taxon>Flavobacteriales</taxon>
        <taxon>Flavobacteriaceae</taxon>
        <taxon>Salegentibacter</taxon>
    </lineage>
</organism>
<name>A0A1T5AA44_9FLAO</name>
<dbReference type="EMBL" id="FUYY01000001">
    <property type="protein sequence ID" value="SKB31780.1"/>
    <property type="molecule type" value="Genomic_DNA"/>
</dbReference>
<reference evidence="3" key="1">
    <citation type="submission" date="2017-02" db="EMBL/GenBank/DDBJ databases">
        <authorList>
            <person name="Varghese N."/>
            <person name="Submissions S."/>
        </authorList>
    </citation>
    <scope>NUCLEOTIDE SEQUENCE [LARGE SCALE GENOMIC DNA]</scope>
    <source>
        <strain evidence="3">DSM 23405</strain>
    </source>
</reference>
<protein>
    <submittedName>
        <fullName evidence="2">Uncharacterized protein</fullName>
    </submittedName>
</protein>
<keyword evidence="3" id="KW-1185">Reference proteome</keyword>
<keyword evidence="1" id="KW-0472">Membrane</keyword>
<dbReference type="AlphaFoldDB" id="A0A1T5AA44"/>
<evidence type="ECO:0000313" key="2">
    <source>
        <dbReference type="EMBL" id="SKB31780.1"/>
    </source>
</evidence>
<feature type="transmembrane region" description="Helical" evidence="1">
    <location>
        <begin position="15"/>
        <end position="37"/>
    </location>
</feature>
<evidence type="ECO:0000313" key="3">
    <source>
        <dbReference type="Proteomes" id="UP000190230"/>
    </source>
</evidence>
<keyword evidence="1" id="KW-1133">Transmembrane helix</keyword>
<dbReference type="RefSeq" id="WP_262506394.1">
    <property type="nucleotide sequence ID" value="NZ_FUYY01000001.1"/>
</dbReference>
<dbReference type="STRING" id="241145.SAMN05660776_0338"/>
<evidence type="ECO:0000256" key="1">
    <source>
        <dbReference type="SAM" id="Phobius"/>
    </source>
</evidence>
<sequence length="44" mass="4794">MKLLNTIALVNWEMGSFLIAIFGVVCVGLVLIVLNMINSGKDKD</sequence>
<proteinExistence type="predicted"/>
<gene>
    <name evidence="2" type="ORF">SAMN05660776_0338</name>
</gene>